<sequence length="563" mass="62900">MKKTLILLLIFFICYNIYGKIEKKSLREIKLEQELELKNIVLSDALAVISKESRISIIADDKAKDIVLDLFFAKGENFENILDGIAATNNLKISTISEMLILSKRNSNISGEMALGGKVLIDGYDNGIEGVKITVQKSSSSPVYTTYGGNFVINDLNPGIYVVKFEKAGFLTVGQIINIDKSINTITVSMERDKNNSEKVKEEKDINNIMEKTFINGEEFYTEKIKLMNISSDDVSNILKNSFGEEVRISSIPKMNIVIIVGKKDSTMSAIKLVKELDKEIQQVRITSQILDVTDNLFETLGFDWLYNNVGSVEKNSGLDISLIGKAALDSAGVSFGSGINLVRQFNNGNDVLGLGINLLQATQDLVISAMPSILVADGEEGEFKITEEVIVGEEKKENDNTEKTTYTPLFREAGIILKVKPLIKENGTIFLKVMIEVSNFRLKKNEKENMISEGGTYNSEGGSKIGRSIETTVKMRDGETIFIGGLKRAVIQNLDSQVPFLGTLPVINIFFKNQSVKKEITDIYIKLKVDIEKDTWEKDSFDKIELHQKIKDIKNRKIYPVF</sequence>
<evidence type="ECO:0000313" key="7">
    <source>
        <dbReference type="Proteomes" id="UP000241238"/>
    </source>
</evidence>
<dbReference type="Gene3D" id="2.60.40.1120">
    <property type="entry name" value="Carboxypeptidase-like, regulatory domain"/>
    <property type="match status" value="1"/>
</dbReference>
<dbReference type="InterPro" id="IPR001775">
    <property type="entry name" value="GspD/PilQ"/>
</dbReference>
<evidence type="ECO:0000313" key="6">
    <source>
        <dbReference type="EMBL" id="AVQ30306.1"/>
    </source>
</evidence>
<dbReference type="Gene3D" id="3.30.1370.120">
    <property type="match status" value="1"/>
</dbReference>
<dbReference type="InterPro" id="IPR038591">
    <property type="entry name" value="NolW-like_sf"/>
</dbReference>
<reference evidence="7" key="1">
    <citation type="journal article" date="2018" name="MSphere">
        <title>Fusobacterium Genomics Using MinION and Illumina Sequencing Enables Genome Completion and Correction.</title>
        <authorList>
            <person name="Todd S.M."/>
            <person name="Settlage R.E."/>
            <person name="Lahmers K.K."/>
            <person name="Slade D.J."/>
        </authorList>
    </citation>
    <scope>NUCLEOTIDE SEQUENCE [LARGE SCALE GENOMIC DNA]</scope>
    <source>
        <strain evidence="7">ATCC 27725</strain>
    </source>
</reference>
<comment type="subcellular location">
    <subcellularLocation>
        <location evidence="1">Membrane</location>
    </subcellularLocation>
</comment>
<evidence type="ECO:0000256" key="4">
    <source>
        <dbReference type="RuleBase" id="RU004003"/>
    </source>
</evidence>
<protein>
    <submittedName>
        <fullName evidence="6">General secretion pathway protein GspD</fullName>
    </submittedName>
</protein>
<dbReference type="PANTHER" id="PTHR30332:SF24">
    <property type="entry name" value="SECRETIN GSPD-RELATED"/>
    <property type="match status" value="1"/>
</dbReference>
<dbReference type="EMBL" id="CP028103">
    <property type="protein sequence ID" value="AVQ30306.1"/>
    <property type="molecule type" value="Genomic_DNA"/>
</dbReference>
<name>A0ABM6U1Z5_FUSVA</name>
<accession>A0ABM6U1Z5</accession>
<dbReference type="Proteomes" id="UP000241238">
    <property type="component" value="Chromosome"/>
</dbReference>
<comment type="similarity">
    <text evidence="4">Belongs to the bacterial secretin family.</text>
</comment>
<keyword evidence="3" id="KW-0472">Membrane</keyword>
<dbReference type="GeneID" id="77467009"/>
<evidence type="ECO:0000256" key="2">
    <source>
        <dbReference type="ARBA" id="ARBA00022729"/>
    </source>
</evidence>
<dbReference type="InterPro" id="IPR004846">
    <property type="entry name" value="T2SS/T3SS_dom"/>
</dbReference>
<dbReference type="PANTHER" id="PTHR30332">
    <property type="entry name" value="PROBABLE GENERAL SECRETION PATHWAY PROTEIN D"/>
    <property type="match status" value="1"/>
</dbReference>
<dbReference type="InterPro" id="IPR050810">
    <property type="entry name" value="Bact_Secretion_Sys_Channel"/>
</dbReference>
<keyword evidence="7" id="KW-1185">Reference proteome</keyword>
<organism evidence="6 7">
    <name type="scientific">Fusobacterium varium ATCC 27725</name>
    <dbReference type="NCBI Taxonomy" id="469618"/>
    <lineage>
        <taxon>Bacteria</taxon>
        <taxon>Fusobacteriati</taxon>
        <taxon>Fusobacteriota</taxon>
        <taxon>Fusobacteriia</taxon>
        <taxon>Fusobacteriales</taxon>
        <taxon>Fusobacteriaceae</taxon>
        <taxon>Fusobacterium</taxon>
    </lineage>
</organism>
<dbReference type="SUPFAM" id="SSF49478">
    <property type="entry name" value="Cna protein B-type domain"/>
    <property type="match status" value="1"/>
</dbReference>
<keyword evidence="2" id="KW-0732">Signal</keyword>
<dbReference type="PRINTS" id="PR00811">
    <property type="entry name" value="BCTERIALGSPD"/>
</dbReference>
<feature type="domain" description="Type II/III secretion system secretin-like" evidence="5">
    <location>
        <begin position="360"/>
        <end position="532"/>
    </location>
</feature>
<evidence type="ECO:0000259" key="5">
    <source>
        <dbReference type="Pfam" id="PF00263"/>
    </source>
</evidence>
<proteinExistence type="inferred from homology"/>
<evidence type="ECO:0000256" key="3">
    <source>
        <dbReference type="ARBA" id="ARBA00023136"/>
    </source>
</evidence>
<dbReference type="Pfam" id="PF00263">
    <property type="entry name" value="Secretin"/>
    <property type="match status" value="1"/>
</dbReference>
<evidence type="ECO:0000256" key="1">
    <source>
        <dbReference type="ARBA" id="ARBA00004370"/>
    </source>
</evidence>
<dbReference type="RefSeq" id="WP_005948992.1">
    <property type="nucleotide sequence ID" value="NZ_CP028103.1"/>
</dbReference>
<gene>
    <name evidence="6" type="ORF">C4N18_03325</name>
</gene>